<proteinExistence type="predicted"/>
<dbReference type="EMBL" id="LT629740">
    <property type="protein sequence ID" value="SDT64711.1"/>
    <property type="molecule type" value="Genomic_DNA"/>
</dbReference>
<name>A0A1H2C2P6_MUCMA</name>
<dbReference type="RefSeq" id="WP_197684534.1">
    <property type="nucleotide sequence ID" value="NZ_LT629740.1"/>
</dbReference>
<feature type="transmembrane region" description="Helical" evidence="1">
    <location>
        <begin position="58"/>
        <end position="75"/>
    </location>
</feature>
<keyword evidence="1" id="KW-0472">Membrane</keyword>
<organism evidence="3 4">
    <name type="scientific">Mucilaginibacter mallensis</name>
    <dbReference type="NCBI Taxonomy" id="652787"/>
    <lineage>
        <taxon>Bacteria</taxon>
        <taxon>Pseudomonadati</taxon>
        <taxon>Bacteroidota</taxon>
        <taxon>Sphingobacteriia</taxon>
        <taxon>Sphingobacteriales</taxon>
        <taxon>Sphingobacteriaceae</taxon>
        <taxon>Mucilaginibacter</taxon>
    </lineage>
</organism>
<keyword evidence="1" id="KW-0812">Transmembrane</keyword>
<reference evidence="3 4" key="1">
    <citation type="submission" date="2016-10" db="EMBL/GenBank/DDBJ databases">
        <authorList>
            <person name="de Groot N.N."/>
        </authorList>
    </citation>
    <scope>NUCLEOTIDE SEQUENCE [LARGE SCALE GENOMIC DNA]</scope>
    <source>
        <strain evidence="3 4">MP1X4</strain>
    </source>
</reference>
<evidence type="ECO:0000256" key="1">
    <source>
        <dbReference type="SAM" id="Phobius"/>
    </source>
</evidence>
<dbReference type="STRING" id="652787.SAMN05216490_4570"/>
<dbReference type="Pfam" id="PF26604">
    <property type="entry name" value="CBU_0592"/>
    <property type="match status" value="1"/>
</dbReference>
<feature type="domain" description="CBU-0592-like" evidence="2">
    <location>
        <begin position="5"/>
        <end position="76"/>
    </location>
</feature>
<accession>A0A1H2C2P6</accession>
<dbReference type="Proteomes" id="UP000199679">
    <property type="component" value="Chromosome I"/>
</dbReference>
<dbReference type="NCBIfam" id="NF047864">
    <property type="entry name" value="CBU_0592_membra"/>
    <property type="match status" value="1"/>
</dbReference>
<feature type="transmembrane region" description="Helical" evidence="1">
    <location>
        <begin position="33"/>
        <end position="52"/>
    </location>
</feature>
<sequence>MKASDIIASIGVIILLIAFLLNLYKKLPSSSKVYIFMNFLGAAICCFSSYLIKFYPFVVLESIWSLVALVSLFKVPRETSGNNK</sequence>
<gene>
    <name evidence="3" type="ORF">SAMN05216490_4570</name>
</gene>
<dbReference type="InterPro" id="IPR058058">
    <property type="entry name" value="CBU_0592-like"/>
</dbReference>
<evidence type="ECO:0000259" key="2">
    <source>
        <dbReference type="Pfam" id="PF26604"/>
    </source>
</evidence>
<dbReference type="AlphaFoldDB" id="A0A1H2C2P6"/>
<feature type="transmembrane region" description="Helical" evidence="1">
    <location>
        <begin position="6"/>
        <end position="24"/>
    </location>
</feature>
<evidence type="ECO:0000313" key="3">
    <source>
        <dbReference type="EMBL" id="SDT64711.1"/>
    </source>
</evidence>
<keyword evidence="4" id="KW-1185">Reference proteome</keyword>
<protein>
    <recommendedName>
        <fullName evidence="2">CBU-0592-like domain-containing protein</fullName>
    </recommendedName>
</protein>
<keyword evidence="1" id="KW-1133">Transmembrane helix</keyword>
<evidence type="ECO:0000313" key="4">
    <source>
        <dbReference type="Proteomes" id="UP000199679"/>
    </source>
</evidence>